<accession>A0AAF5Q201</accession>
<feature type="chain" id="PRO_5042178249" evidence="1">
    <location>
        <begin position="27"/>
        <end position="153"/>
    </location>
</feature>
<name>A0AAF5Q201_WUCBA</name>
<feature type="signal peptide" evidence="1">
    <location>
        <begin position="1"/>
        <end position="26"/>
    </location>
</feature>
<reference evidence="2" key="2">
    <citation type="journal article" date="2016" name="Mol. Ecol.">
        <title>Population genomics of the filarial nematode parasite Wuchereria bancrofti from mosquitoes.</title>
        <authorList>
            <person name="Small S.T."/>
            <person name="Reimer L.J."/>
            <person name="Tisch D.J."/>
            <person name="King C.L."/>
            <person name="Christensen B.M."/>
            <person name="Siba P.M."/>
            <person name="Kazura J.W."/>
            <person name="Serre D."/>
            <person name="Zimmerman P.A."/>
        </authorList>
    </citation>
    <scope>NUCLEOTIDE SEQUENCE</scope>
    <source>
        <strain evidence="2">pt0022</strain>
    </source>
</reference>
<protein>
    <submittedName>
        <fullName evidence="3">Uncharacterized protein</fullName>
    </submittedName>
</protein>
<evidence type="ECO:0000256" key="1">
    <source>
        <dbReference type="SAM" id="SignalP"/>
    </source>
</evidence>
<dbReference type="Proteomes" id="UP000093561">
    <property type="component" value="Unassembled WGS sequence"/>
</dbReference>
<dbReference type="WBParaSite" id="mrna-Wban_08922">
    <property type="protein sequence ID" value="mrna-Wban_08922"/>
    <property type="gene ID" value="Wban_08922"/>
</dbReference>
<keyword evidence="1" id="KW-0732">Signal</keyword>
<evidence type="ECO:0000313" key="3">
    <source>
        <dbReference type="WBParaSite" id="mrna-Wban_08922"/>
    </source>
</evidence>
<reference evidence="3" key="3">
    <citation type="submission" date="2024-02" db="UniProtKB">
        <authorList>
            <consortium name="WormBaseParasite"/>
        </authorList>
    </citation>
    <scope>IDENTIFICATION</scope>
    <source>
        <strain evidence="3">pt0022</strain>
    </source>
</reference>
<reference evidence="2" key="1">
    <citation type="submission" date="2015-03" db="EMBL/GenBank/DDBJ databases">
        <title>Wuchereria bancrofti Genome Sequencing Papua New Guinea Strain.</title>
        <authorList>
            <person name="Small S.T."/>
            <person name="Serre D."/>
            <person name="Zimmerman P.A."/>
        </authorList>
    </citation>
    <scope>NUCLEOTIDE SEQUENCE [LARGE SCALE GENOMIC DNA]</scope>
    <source>
        <strain evidence="2">pt0022</strain>
    </source>
</reference>
<evidence type="ECO:0000313" key="2">
    <source>
        <dbReference type="Proteomes" id="UP000093561"/>
    </source>
</evidence>
<proteinExistence type="predicted"/>
<sequence length="153" mass="17918">MLSFLITKHLIALTVLTILLMAKTDALLNLNVLSFNNNRAGNNSLNNNGNAAFGGAVDRHIPENQNLQNMFGPWHSALGAGLGFLSFFDRSSSSSPLYGYYPYYSYNYYPYYGGYRRTNYRSPYDYYPYYGSYRRTNYRSPYNYYPYYYYYRG</sequence>
<dbReference type="AlphaFoldDB" id="A0AAF5Q201"/>
<organism evidence="2 3">
    <name type="scientific">Wuchereria bancrofti</name>
    <dbReference type="NCBI Taxonomy" id="6293"/>
    <lineage>
        <taxon>Eukaryota</taxon>
        <taxon>Metazoa</taxon>
        <taxon>Ecdysozoa</taxon>
        <taxon>Nematoda</taxon>
        <taxon>Chromadorea</taxon>
        <taxon>Rhabditida</taxon>
        <taxon>Spirurina</taxon>
        <taxon>Spiruromorpha</taxon>
        <taxon>Filarioidea</taxon>
        <taxon>Onchocercidae</taxon>
        <taxon>Wuchereria</taxon>
    </lineage>
</organism>